<name>A0A067BM76_SAPPC</name>
<gene>
    <name evidence="2" type="ORF">SPRG_15237</name>
</gene>
<keyword evidence="3" id="KW-1185">Reference proteome</keyword>
<keyword evidence="1" id="KW-0175">Coiled coil</keyword>
<protein>
    <submittedName>
        <fullName evidence="2">Uncharacterized protein</fullName>
    </submittedName>
</protein>
<dbReference type="AlphaFoldDB" id="A0A067BM76"/>
<organism evidence="2 3">
    <name type="scientific">Saprolegnia parasitica (strain CBS 223.65)</name>
    <dbReference type="NCBI Taxonomy" id="695850"/>
    <lineage>
        <taxon>Eukaryota</taxon>
        <taxon>Sar</taxon>
        <taxon>Stramenopiles</taxon>
        <taxon>Oomycota</taxon>
        <taxon>Saprolegniomycetes</taxon>
        <taxon>Saprolegniales</taxon>
        <taxon>Saprolegniaceae</taxon>
        <taxon>Saprolegnia</taxon>
    </lineage>
</organism>
<dbReference type="Proteomes" id="UP000030745">
    <property type="component" value="Unassembled WGS sequence"/>
</dbReference>
<sequence length="138" mass="16132">MDMVDATMERLHALKLTSDMALSRKGQELHDQAAALHVREQYENMVVEQTKRSQLALQENAQLRSMLATMEQQNQVLRQTVHALEEYREKHDVQVVHIQQLQDEIKRLQQANFSLKFYLQQSDHTIHGAFPPQPPDVY</sequence>
<dbReference type="VEuPathDB" id="FungiDB:SPRG_15237"/>
<dbReference type="EMBL" id="KK583359">
    <property type="protein sequence ID" value="KDO19298.1"/>
    <property type="molecule type" value="Genomic_DNA"/>
</dbReference>
<proteinExistence type="predicted"/>
<dbReference type="GeneID" id="24136986"/>
<dbReference type="RefSeq" id="XP_012210009.1">
    <property type="nucleotide sequence ID" value="XM_012354619.1"/>
</dbReference>
<dbReference type="OMA" id="EVDTYRH"/>
<feature type="coiled-coil region" evidence="1">
    <location>
        <begin position="53"/>
        <end position="104"/>
    </location>
</feature>
<evidence type="ECO:0000313" key="3">
    <source>
        <dbReference type="Proteomes" id="UP000030745"/>
    </source>
</evidence>
<dbReference type="KEGG" id="spar:SPRG_15237"/>
<dbReference type="OrthoDB" id="63634at2759"/>
<evidence type="ECO:0000313" key="2">
    <source>
        <dbReference type="EMBL" id="KDO19298.1"/>
    </source>
</evidence>
<accession>A0A067BM76</accession>
<evidence type="ECO:0000256" key="1">
    <source>
        <dbReference type="SAM" id="Coils"/>
    </source>
</evidence>
<reference evidence="2 3" key="1">
    <citation type="journal article" date="2013" name="PLoS Genet.">
        <title>Distinctive expansion of potential virulence genes in the genome of the oomycete fish pathogen Saprolegnia parasitica.</title>
        <authorList>
            <person name="Jiang R.H."/>
            <person name="de Bruijn I."/>
            <person name="Haas B.J."/>
            <person name="Belmonte R."/>
            <person name="Lobach L."/>
            <person name="Christie J."/>
            <person name="van den Ackerveken G."/>
            <person name="Bottin A."/>
            <person name="Bulone V."/>
            <person name="Diaz-Moreno S.M."/>
            <person name="Dumas B."/>
            <person name="Fan L."/>
            <person name="Gaulin E."/>
            <person name="Govers F."/>
            <person name="Grenville-Briggs L.J."/>
            <person name="Horner N.R."/>
            <person name="Levin J.Z."/>
            <person name="Mammella M."/>
            <person name="Meijer H.J."/>
            <person name="Morris P."/>
            <person name="Nusbaum C."/>
            <person name="Oome S."/>
            <person name="Phillips A.J."/>
            <person name="van Rooyen D."/>
            <person name="Rzeszutek E."/>
            <person name="Saraiva M."/>
            <person name="Secombes C.J."/>
            <person name="Seidl M.F."/>
            <person name="Snel B."/>
            <person name="Stassen J.H."/>
            <person name="Sykes S."/>
            <person name="Tripathy S."/>
            <person name="van den Berg H."/>
            <person name="Vega-Arreguin J.C."/>
            <person name="Wawra S."/>
            <person name="Young S.K."/>
            <person name="Zeng Q."/>
            <person name="Dieguez-Uribeondo J."/>
            <person name="Russ C."/>
            <person name="Tyler B.M."/>
            <person name="van West P."/>
        </authorList>
    </citation>
    <scope>NUCLEOTIDE SEQUENCE [LARGE SCALE GENOMIC DNA]</scope>
    <source>
        <strain evidence="2 3">CBS 223.65</strain>
    </source>
</reference>